<evidence type="ECO:0000313" key="4">
    <source>
        <dbReference type="EMBL" id="KAF6807667.1"/>
    </source>
</evidence>
<dbReference type="Pfam" id="PF12738">
    <property type="entry name" value="PTCB-BRCT"/>
    <property type="match status" value="1"/>
</dbReference>
<proteinExistence type="predicted"/>
<dbReference type="CDD" id="cd17731">
    <property type="entry name" value="BRCT_TopBP1_rpt2_like"/>
    <property type="match status" value="1"/>
</dbReference>
<reference evidence="4 5" key="1">
    <citation type="journal article" date="2020" name="Phytopathology">
        <title>Genome Sequence Resources of Colletotrichum truncatum, C. plurivorum, C. musicola, and C. sojae: Four Species Pathogenic to Soybean (Glycine max).</title>
        <authorList>
            <person name="Rogerio F."/>
            <person name="Boufleur T.R."/>
            <person name="Ciampi-Guillardi M."/>
            <person name="Sukno S.A."/>
            <person name="Thon M.R."/>
            <person name="Massola Junior N.S."/>
            <person name="Baroncelli R."/>
        </authorList>
    </citation>
    <scope>NUCLEOTIDE SEQUENCE [LARGE SCALE GENOMIC DNA]</scope>
    <source>
        <strain evidence="4 5">LFN0009</strain>
    </source>
</reference>
<feature type="compositionally biased region" description="Basic and acidic residues" evidence="2">
    <location>
        <begin position="563"/>
        <end position="577"/>
    </location>
</feature>
<accession>A0A8H6J786</accession>
<feature type="region of interest" description="Disordered" evidence="2">
    <location>
        <begin position="219"/>
        <end position="257"/>
    </location>
</feature>
<dbReference type="CDD" id="cd17723">
    <property type="entry name" value="BRCT_Rad4_rpt4"/>
    <property type="match status" value="1"/>
</dbReference>
<dbReference type="AlphaFoldDB" id="A0A8H6J786"/>
<name>A0A8H6J786_9PEZI</name>
<feature type="compositionally biased region" description="Low complexity" evidence="2">
    <location>
        <begin position="604"/>
        <end position="614"/>
    </location>
</feature>
<dbReference type="Gene3D" id="3.40.50.10190">
    <property type="entry name" value="BRCT domain"/>
    <property type="match status" value="4"/>
</dbReference>
<sequence length="881" mass="97170">MDSPNRDSSEPPLDHAQPFKGVVVCCTSIPPDQRTELAKKTEELGGIHKYDLTPDVTHLVVGDYDTPKYRHVAKERTDIKAMDARWIDAVGELWMADAEIDFRALEREWQLKPLETCGEMPDPANPGESKRGSLLLCMTGFDDPEYRNQIIDRITDNGGTYTGDLTKRVSHLIVFKPEGKKYKAARSWNIRTVSLQWLDQTIERGMILDETCFDPVLPPEEQGQGAWNRVNPRRVSLGKRSRSGVGEDGQRKLRKTASMKLSSQRDTLWGDILGSKQTGESSAPERGERIEVADSGVHDAMRPPAPDAGIFSACHFYMGGFELWKSKILAETIGSLGGTTHDSFEAMASTSARPVQRFLIIPQESQPSSHFQVPPADADAVQIVTEFFIERCLHNKALCDPNDHVLGRPFPMFPISGFEDLSVCTAGFTGVDLLHVEKAIRQIGAKYAARLNEATSVLVCKSLVGTRKEKLKFAFDNDIPIVSSEWLWDSITTGYNVPVEQFMFPELKQSRHLRPKPRTKEQPREGTKQSLQRTRSEPVPPPPKKTVSRHTSVAAIDPTAFQDESRQKQAEVERTATKEVSGASFQFQTARTHQMDSFGDGTVAAPPASAPSSALNKPSTSQRTEKPAADKARATSVADSAEPTPIPVLESRSVVEQWRASQGGEAMADAPMADAPMADAADGEEARAEDDCDSNVQKPASERPTTSTTEDTQAPDAEKEDEETQLRLQRDAQKKAEKEALSSKLTSLIESAATTDPAHDEEHQQQQPTRRPRKRGIFGRAISNASAASSGSAESRIDAFGRPAEGSEQQHDPEPPSTQVQYEDPDAKQHRAKVMSRMRGEEVKAPAPSATSRQGGKQKIGGFEFDVDGAIPTRRQTRRNF</sequence>
<feature type="compositionally biased region" description="Low complexity" evidence="2">
    <location>
        <begin position="663"/>
        <end position="680"/>
    </location>
</feature>
<dbReference type="GO" id="GO:0007095">
    <property type="term" value="P:mitotic G2 DNA damage checkpoint signaling"/>
    <property type="evidence" value="ECO:0007669"/>
    <property type="project" value="TreeGrafter"/>
</dbReference>
<dbReference type="EMBL" id="WIGN01000132">
    <property type="protein sequence ID" value="KAF6807667.1"/>
    <property type="molecule type" value="Genomic_DNA"/>
</dbReference>
<feature type="domain" description="BRCT" evidence="3">
    <location>
        <begin position="418"/>
        <end position="504"/>
    </location>
</feature>
<feature type="compositionally biased region" description="Polar residues" evidence="2">
    <location>
        <begin position="694"/>
        <end position="712"/>
    </location>
</feature>
<dbReference type="Proteomes" id="UP000652219">
    <property type="component" value="Unassembled WGS sequence"/>
</dbReference>
<dbReference type="InterPro" id="IPR036420">
    <property type="entry name" value="BRCT_dom_sf"/>
</dbReference>
<feature type="compositionally biased region" description="Polar residues" evidence="2">
    <location>
        <begin position="583"/>
        <end position="592"/>
    </location>
</feature>
<dbReference type="SUPFAM" id="SSF52113">
    <property type="entry name" value="BRCT domain"/>
    <property type="match status" value="4"/>
</dbReference>
<feature type="compositionally biased region" description="Polar residues" evidence="2">
    <location>
        <begin position="743"/>
        <end position="754"/>
    </location>
</feature>
<protein>
    <submittedName>
        <fullName evidence="4">Brct domain-containing protein</fullName>
    </submittedName>
</protein>
<dbReference type="PANTHER" id="PTHR13561:SF20">
    <property type="entry name" value="DNA TOPOISOMERASE 2-BINDING PROTEIN 1"/>
    <property type="match status" value="1"/>
</dbReference>
<dbReference type="Pfam" id="PF00533">
    <property type="entry name" value="BRCT"/>
    <property type="match status" value="2"/>
</dbReference>
<keyword evidence="1" id="KW-0677">Repeat</keyword>
<dbReference type="PANTHER" id="PTHR13561">
    <property type="entry name" value="DNA REPLICATION REGULATOR DPB11-RELATED"/>
    <property type="match status" value="1"/>
</dbReference>
<dbReference type="CDD" id="cd18433">
    <property type="entry name" value="BRCT_Rad4_rpt3"/>
    <property type="match status" value="1"/>
</dbReference>
<dbReference type="SMART" id="SM00292">
    <property type="entry name" value="BRCT"/>
    <property type="match status" value="4"/>
</dbReference>
<dbReference type="InterPro" id="IPR001357">
    <property type="entry name" value="BRCT_dom"/>
</dbReference>
<feature type="compositionally biased region" description="Basic and acidic residues" evidence="2">
    <location>
        <begin position="518"/>
        <end position="527"/>
    </location>
</feature>
<feature type="compositionally biased region" description="Basic and acidic residues" evidence="2">
    <location>
        <begin position="724"/>
        <end position="741"/>
    </location>
</feature>
<comment type="caution">
    <text evidence="4">The sequence shown here is derived from an EMBL/GenBank/DDBJ whole genome shotgun (WGS) entry which is preliminary data.</text>
</comment>
<organism evidence="4 5">
    <name type="scientific">Colletotrichum sojae</name>
    <dbReference type="NCBI Taxonomy" id="2175907"/>
    <lineage>
        <taxon>Eukaryota</taxon>
        <taxon>Fungi</taxon>
        <taxon>Dikarya</taxon>
        <taxon>Ascomycota</taxon>
        <taxon>Pezizomycotina</taxon>
        <taxon>Sordariomycetes</taxon>
        <taxon>Hypocreomycetidae</taxon>
        <taxon>Glomerellales</taxon>
        <taxon>Glomerellaceae</taxon>
        <taxon>Colletotrichum</taxon>
        <taxon>Colletotrichum orchidearum species complex</taxon>
    </lineage>
</organism>
<evidence type="ECO:0000256" key="1">
    <source>
        <dbReference type="ARBA" id="ARBA00022737"/>
    </source>
</evidence>
<keyword evidence="5" id="KW-1185">Reference proteome</keyword>
<feature type="compositionally biased region" description="Acidic residues" evidence="2">
    <location>
        <begin position="681"/>
        <end position="693"/>
    </location>
</feature>
<feature type="compositionally biased region" description="Basic and acidic residues" evidence="2">
    <location>
        <begin position="623"/>
        <end position="633"/>
    </location>
</feature>
<gene>
    <name evidence="4" type="ORF">CSOJ01_08031</name>
</gene>
<dbReference type="InterPro" id="IPR059215">
    <property type="entry name" value="BRCT2_TopBP1-like"/>
</dbReference>
<evidence type="ECO:0000259" key="3">
    <source>
        <dbReference type="PROSITE" id="PS50172"/>
    </source>
</evidence>
<feature type="domain" description="BRCT" evidence="3">
    <location>
        <begin position="14"/>
        <end position="87"/>
    </location>
</feature>
<evidence type="ECO:0000313" key="5">
    <source>
        <dbReference type="Proteomes" id="UP000652219"/>
    </source>
</evidence>
<dbReference type="GO" id="GO:0006270">
    <property type="term" value="P:DNA replication initiation"/>
    <property type="evidence" value="ECO:0007669"/>
    <property type="project" value="TreeGrafter"/>
</dbReference>
<feature type="compositionally biased region" description="Low complexity" evidence="2">
    <location>
        <begin position="781"/>
        <end position="794"/>
    </location>
</feature>
<feature type="region of interest" description="Disordered" evidence="2">
    <location>
        <begin position="508"/>
        <end position="881"/>
    </location>
</feature>
<feature type="domain" description="BRCT" evidence="3">
    <location>
        <begin position="133"/>
        <end position="215"/>
    </location>
</feature>
<dbReference type="GO" id="GO:0033314">
    <property type="term" value="P:mitotic DNA replication checkpoint signaling"/>
    <property type="evidence" value="ECO:0007669"/>
    <property type="project" value="TreeGrafter"/>
</dbReference>
<evidence type="ECO:0000256" key="2">
    <source>
        <dbReference type="SAM" id="MobiDB-lite"/>
    </source>
</evidence>
<dbReference type="PROSITE" id="PS50172">
    <property type="entry name" value="BRCT"/>
    <property type="match status" value="3"/>
</dbReference>